<keyword evidence="4" id="KW-1185">Reference proteome</keyword>
<proteinExistence type="predicted"/>
<reference evidence="2" key="1">
    <citation type="submission" date="2022-10" db="EMBL/GenBank/DDBJ databases">
        <authorList>
            <person name="Chen Y."/>
            <person name="Dougan E. K."/>
            <person name="Chan C."/>
            <person name="Rhodes N."/>
            <person name="Thang M."/>
        </authorList>
    </citation>
    <scope>NUCLEOTIDE SEQUENCE</scope>
</reference>
<evidence type="ECO:0000313" key="4">
    <source>
        <dbReference type="Proteomes" id="UP001152797"/>
    </source>
</evidence>
<dbReference type="EMBL" id="CAMXCT010000214">
    <property type="protein sequence ID" value="CAI3975620.1"/>
    <property type="molecule type" value="Genomic_DNA"/>
</dbReference>
<evidence type="ECO:0000313" key="3">
    <source>
        <dbReference type="EMBL" id="CAL4762932.1"/>
    </source>
</evidence>
<evidence type="ECO:0000313" key="2">
    <source>
        <dbReference type="EMBL" id="CAI3975620.1"/>
    </source>
</evidence>
<comment type="caution">
    <text evidence="2">The sequence shown here is derived from an EMBL/GenBank/DDBJ whole genome shotgun (WGS) entry which is preliminary data.</text>
</comment>
<dbReference type="Proteomes" id="UP001152797">
    <property type="component" value="Unassembled WGS sequence"/>
</dbReference>
<dbReference type="EMBL" id="CAMXCT030000214">
    <property type="protein sequence ID" value="CAL4762932.1"/>
    <property type="molecule type" value="Genomic_DNA"/>
</dbReference>
<feature type="non-terminal residue" evidence="2">
    <location>
        <position position="1"/>
    </location>
</feature>
<organism evidence="2">
    <name type="scientific">Cladocopium goreaui</name>
    <dbReference type="NCBI Taxonomy" id="2562237"/>
    <lineage>
        <taxon>Eukaryota</taxon>
        <taxon>Sar</taxon>
        <taxon>Alveolata</taxon>
        <taxon>Dinophyceae</taxon>
        <taxon>Suessiales</taxon>
        <taxon>Symbiodiniaceae</taxon>
        <taxon>Cladocopium</taxon>
    </lineage>
</organism>
<gene>
    <name evidence="2" type="ORF">C1SCF055_LOCUS3918</name>
</gene>
<dbReference type="AlphaFoldDB" id="A0A9P1FIA3"/>
<reference evidence="3 4" key="2">
    <citation type="submission" date="2024-05" db="EMBL/GenBank/DDBJ databases">
        <authorList>
            <person name="Chen Y."/>
            <person name="Shah S."/>
            <person name="Dougan E. K."/>
            <person name="Thang M."/>
            <person name="Chan C."/>
        </authorList>
    </citation>
    <scope>NUCLEOTIDE SEQUENCE [LARGE SCALE GENOMIC DNA]</scope>
</reference>
<name>A0A9P1FIA3_9DINO</name>
<accession>A0A9P1FIA3</accession>
<evidence type="ECO:0000256" key="1">
    <source>
        <dbReference type="SAM" id="MobiDB-lite"/>
    </source>
</evidence>
<protein>
    <submittedName>
        <fullName evidence="2">Uncharacterized protein</fullName>
    </submittedName>
</protein>
<feature type="region of interest" description="Disordered" evidence="1">
    <location>
        <begin position="44"/>
        <end position="107"/>
    </location>
</feature>
<feature type="compositionally biased region" description="Basic and acidic residues" evidence="1">
    <location>
        <begin position="95"/>
        <end position="107"/>
    </location>
</feature>
<dbReference type="EMBL" id="CAMXCT020000214">
    <property type="protein sequence ID" value="CAL1128995.1"/>
    <property type="molecule type" value="Genomic_DNA"/>
</dbReference>
<sequence>DLNKLGGVELKALQGMAAVFAGQAGDGAPGSRIAVEKRLVPSRSISRGRPFGGAHLEGLVRSQPPESEDRQFRRQGAARALVGSRGESKGPCFSRDSKVPKRKIGRESHASLGKWWFCIPLG</sequence>